<gene>
    <name evidence="9" type="ORF">ACFFGH_13100</name>
</gene>
<accession>A0ABV6RP66</accession>
<dbReference type="SUPFAM" id="SSF161098">
    <property type="entry name" value="MetI-like"/>
    <property type="match status" value="1"/>
</dbReference>
<evidence type="ECO:0000256" key="3">
    <source>
        <dbReference type="ARBA" id="ARBA00022475"/>
    </source>
</evidence>
<keyword evidence="4 7" id="KW-0812">Transmembrane</keyword>
<evidence type="ECO:0000313" key="10">
    <source>
        <dbReference type="Proteomes" id="UP001589896"/>
    </source>
</evidence>
<feature type="domain" description="ABC transmembrane type-1" evidence="8">
    <location>
        <begin position="87"/>
        <end position="303"/>
    </location>
</feature>
<dbReference type="InterPro" id="IPR035906">
    <property type="entry name" value="MetI-like_sf"/>
</dbReference>
<keyword evidence="5 7" id="KW-1133">Transmembrane helix</keyword>
<proteinExistence type="inferred from homology"/>
<feature type="transmembrane region" description="Helical" evidence="7">
    <location>
        <begin position="175"/>
        <end position="197"/>
    </location>
</feature>
<evidence type="ECO:0000259" key="8">
    <source>
        <dbReference type="PROSITE" id="PS50928"/>
    </source>
</evidence>
<name>A0ABV6RP66_9GAMM</name>
<dbReference type="CDD" id="cd06261">
    <property type="entry name" value="TM_PBP2"/>
    <property type="match status" value="1"/>
</dbReference>
<keyword evidence="3" id="KW-1003">Cell membrane</keyword>
<feature type="transmembrane region" description="Helical" evidence="7">
    <location>
        <begin position="34"/>
        <end position="63"/>
    </location>
</feature>
<feature type="transmembrane region" description="Helical" evidence="7">
    <location>
        <begin position="233"/>
        <end position="256"/>
    </location>
</feature>
<evidence type="ECO:0000256" key="2">
    <source>
        <dbReference type="ARBA" id="ARBA00022448"/>
    </source>
</evidence>
<evidence type="ECO:0000256" key="6">
    <source>
        <dbReference type="ARBA" id="ARBA00023136"/>
    </source>
</evidence>
<feature type="transmembrane region" description="Helical" evidence="7">
    <location>
        <begin position="98"/>
        <end position="117"/>
    </location>
</feature>
<protein>
    <submittedName>
        <fullName evidence="9">Carbohydrate ABC transporter permease</fullName>
    </submittedName>
</protein>
<evidence type="ECO:0000256" key="7">
    <source>
        <dbReference type="RuleBase" id="RU363032"/>
    </source>
</evidence>
<dbReference type="Pfam" id="PF00528">
    <property type="entry name" value="BPD_transp_1"/>
    <property type="match status" value="1"/>
</dbReference>
<keyword evidence="10" id="KW-1185">Reference proteome</keyword>
<evidence type="ECO:0000313" key="9">
    <source>
        <dbReference type="EMBL" id="MFC0678780.1"/>
    </source>
</evidence>
<reference evidence="9 10" key="1">
    <citation type="submission" date="2024-09" db="EMBL/GenBank/DDBJ databases">
        <authorList>
            <person name="Sun Q."/>
            <person name="Mori K."/>
        </authorList>
    </citation>
    <scope>NUCLEOTIDE SEQUENCE [LARGE SCALE GENOMIC DNA]</scope>
    <source>
        <strain evidence="9 10">KCTC 23076</strain>
    </source>
</reference>
<evidence type="ECO:0000256" key="5">
    <source>
        <dbReference type="ARBA" id="ARBA00022989"/>
    </source>
</evidence>
<dbReference type="PROSITE" id="PS50928">
    <property type="entry name" value="ABC_TM1"/>
    <property type="match status" value="1"/>
</dbReference>
<dbReference type="Proteomes" id="UP001589896">
    <property type="component" value="Unassembled WGS sequence"/>
</dbReference>
<keyword evidence="2 7" id="KW-0813">Transport</keyword>
<sequence length="313" mass="34038">MTLTPTPLAGAVEATAPAGGRMPRPGAIKRRDRWIGLVAALPALLVVAGFMIYPVLFALFISFTRSNGITFDWIGLGNYVDVLTDPLVGQVFITNLKFLISVPLVIFAAMVISVLLFERIRGWKTFRILFFVPNVLSAAVIGIMFKSVFGFNGPINSAVEALGGERVDPFVDANLAITIIVLALIWSGFGYQALLLLSGLSAIDPAVFEAAALDGAGWWKRLWYITLPNIRRVLGFVFIINVLYTFSSLFGFVFVMTAGGPGYETTTIDYLVFLRAFSTTNLGSGAALAVLLFLFIGLLTVVQARFFKLSDED</sequence>
<dbReference type="InterPro" id="IPR051393">
    <property type="entry name" value="ABC_transporter_permease"/>
</dbReference>
<dbReference type="RefSeq" id="WP_386668923.1">
    <property type="nucleotide sequence ID" value="NZ_JBHLTG010000002.1"/>
</dbReference>
<evidence type="ECO:0000256" key="4">
    <source>
        <dbReference type="ARBA" id="ARBA00022692"/>
    </source>
</evidence>
<dbReference type="InterPro" id="IPR000515">
    <property type="entry name" value="MetI-like"/>
</dbReference>
<feature type="transmembrane region" description="Helical" evidence="7">
    <location>
        <begin position="129"/>
        <end position="155"/>
    </location>
</feature>
<feature type="transmembrane region" description="Helical" evidence="7">
    <location>
        <begin position="276"/>
        <end position="302"/>
    </location>
</feature>
<dbReference type="EMBL" id="JBHLTG010000002">
    <property type="protein sequence ID" value="MFC0678780.1"/>
    <property type="molecule type" value="Genomic_DNA"/>
</dbReference>
<keyword evidence="6 7" id="KW-0472">Membrane</keyword>
<evidence type="ECO:0000256" key="1">
    <source>
        <dbReference type="ARBA" id="ARBA00004651"/>
    </source>
</evidence>
<comment type="subcellular location">
    <subcellularLocation>
        <location evidence="1 7">Cell membrane</location>
        <topology evidence="1 7">Multi-pass membrane protein</topology>
    </subcellularLocation>
</comment>
<dbReference type="PANTHER" id="PTHR30193:SF37">
    <property type="entry name" value="INNER MEMBRANE ABC TRANSPORTER PERMEASE PROTEIN YCJO"/>
    <property type="match status" value="1"/>
</dbReference>
<dbReference type="Gene3D" id="1.10.3720.10">
    <property type="entry name" value="MetI-like"/>
    <property type="match status" value="1"/>
</dbReference>
<organism evidence="9 10">
    <name type="scientific">Lysobacter korlensis</name>
    <dbReference type="NCBI Taxonomy" id="553636"/>
    <lineage>
        <taxon>Bacteria</taxon>
        <taxon>Pseudomonadati</taxon>
        <taxon>Pseudomonadota</taxon>
        <taxon>Gammaproteobacteria</taxon>
        <taxon>Lysobacterales</taxon>
        <taxon>Lysobacteraceae</taxon>
        <taxon>Lysobacter</taxon>
    </lineage>
</organism>
<comment type="caution">
    <text evidence="9">The sequence shown here is derived from an EMBL/GenBank/DDBJ whole genome shotgun (WGS) entry which is preliminary data.</text>
</comment>
<comment type="similarity">
    <text evidence="7">Belongs to the binding-protein-dependent transport system permease family.</text>
</comment>
<dbReference type="PANTHER" id="PTHR30193">
    <property type="entry name" value="ABC TRANSPORTER PERMEASE PROTEIN"/>
    <property type="match status" value="1"/>
</dbReference>